<dbReference type="InterPro" id="IPR001930">
    <property type="entry name" value="Peptidase_M1"/>
</dbReference>
<dbReference type="EC" id="3.4.11.-" evidence="11"/>
<feature type="binding site" evidence="9">
    <location>
        <position position="356"/>
    </location>
    <ligand>
        <name>Zn(2+)</name>
        <dbReference type="ChEBI" id="CHEBI:29105"/>
        <note>catalytic</note>
    </ligand>
</feature>
<evidence type="ECO:0000256" key="5">
    <source>
        <dbReference type="ARBA" id="ARBA00022801"/>
    </source>
</evidence>
<dbReference type="InterPro" id="IPR034016">
    <property type="entry name" value="M1_APN-typ"/>
</dbReference>
<dbReference type="Gene3D" id="2.60.40.1910">
    <property type="match status" value="1"/>
</dbReference>
<keyword evidence="5 11" id="KW-0378">Hydrolase</keyword>
<evidence type="ECO:0000256" key="2">
    <source>
        <dbReference type="ARBA" id="ARBA00022438"/>
    </source>
</evidence>
<evidence type="ECO:0000259" key="12">
    <source>
        <dbReference type="Pfam" id="PF01433"/>
    </source>
</evidence>
<evidence type="ECO:0000259" key="13">
    <source>
        <dbReference type="Pfam" id="PF11838"/>
    </source>
</evidence>
<dbReference type="GO" id="GO:0005615">
    <property type="term" value="C:extracellular space"/>
    <property type="evidence" value="ECO:0007669"/>
    <property type="project" value="TreeGrafter"/>
</dbReference>
<dbReference type="Gene3D" id="1.10.390.10">
    <property type="entry name" value="Neutral Protease Domain 2"/>
    <property type="match status" value="1"/>
</dbReference>
<dbReference type="PANTHER" id="PTHR11533:SF174">
    <property type="entry name" value="PUROMYCIN-SENSITIVE AMINOPEPTIDASE-RELATED"/>
    <property type="match status" value="1"/>
</dbReference>
<evidence type="ECO:0000256" key="3">
    <source>
        <dbReference type="ARBA" id="ARBA00022670"/>
    </source>
</evidence>
<sequence>MSAAAATKPQDEYRLPVGVKPTHYDVTIRTDLEELVFDGFVKIHLDVKKETSSIVLNSTELELGVASLYSDALQVEQTVSSQTLDATQERVTFNFAKPLPAGSTAQLQVGFRAPLTSSMQGYYKSQWEQDGKKSFYSLTQFESTAARRAFPCFDEPALKATFSVNLISRANTVNLSNMPVISEDEHTSEGLTGLESTISSLTKWFSSLTTQEKSKWKITRFDKTPLMSTYLVAFANGDFQYLESSYTSPLTTADGIHQAQFALDVKAKVLPIYEQVFDIEYPLPKLDTLVAHDFDAGAMENWGLITGRTSALLLDPKRADLAAKKRVVTVQSHEVAHMWFGDITTMAWWDTLFLNEGPIYPEWNVDAGFITEHLQRALRLDAKLSSHPIEVECPDANNIDQIFDSLSYSKAGSTLRMLADYVGEEKFLKGVSIYLKNHLYGNTVTNDLWEGIGEATGKDIPAIMDNWINKIGFPLLTVTESKEGVTVRQDRFLESGPAPDKENETIWTIPLSILSVGADGKAAVDKSAVLDVREKVLAIDPSKPFKLNAGTTGVYRVLYTPDRLAKIAAEAAKGDEVFTLKDRIGLVHDTFALARAGFADVSSALTLVDILKEEREFLVWESMSDNVATLVSTWWEDTQVVESLNKLRRVLYNPIIQRLGYEYSSSDSPDITELRTRAISQAAQAGDAEVLKELKGRFDHYLKTGDDSTIPADLLRITFITATKYGGREEWEFAKKIVDNPPTPSAKSAAIAAMGNTQDLDLINETFDYMTNTARDQDVIYFVHGIASNFKTRRLMFEFFTNNYVAIYTRFAGNTMLKYLVAGSIDGLSTEADYQAIEKFYSDKDISKYNLSLAQTQEGIRAKITWLERSTGDIRAWLQKWEQENSSKL</sequence>
<feature type="domain" description="ERAP1-like C-terminal" evidence="13">
    <location>
        <begin position="545"/>
        <end position="862"/>
    </location>
</feature>
<evidence type="ECO:0000256" key="4">
    <source>
        <dbReference type="ARBA" id="ARBA00022723"/>
    </source>
</evidence>
<dbReference type="FunFam" id="1.10.390.10:FF:000006">
    <property type="entry name" value="Puromycin-sensitive aminopeptidase"/>
    <property type="match status" value="1"/>
</dbReference>
<dbReference type="AlphaFoldDB" id="A0A166JGM3"/>
<dbReference type="GO" id="GO:0043171">
    <property type="term" value="P:peptide catabolic process"/>
    <property type="evidence" value="ECO:0007669"/>
    <property type="project" value="TreeGrafter"/>
</dbReference>
<dbReference type="InterPro" id="IPR027268">
    <property type="entry name" value="Peptidase_M4/M1_CTD_sf"/>
</dbReference>
<evidence type="ECO:0000256" key="7">
    <source>
        <dbReference type="ARBA" id="ARBA00023049"/>
    </source>
</evidence>
<keyword evidence="7 11" id="KW-0482">Metalloprotease</keyword>
<gene>
    <name evidence="15" type="ORF">FIBSPDRAFT_911004</name>
</gene>
<dbReference type="STRING" id="436010.A0A166JGM3"/>
<feature type="active site" description="Proton acceptor" evidence="8">
    <location>
        <position position="334"/>
    </location>
</feature>
<accession>A0A166JGM3</accession>
<reference evidence="15 16" key="1">
    <citation type="journal article" date="2016" name="Mol. Biol. Evol.">
        <title>Comparative Genomics of Early-Diverging Mushroom-Forming Fungi Provides Insights into the Origins of Lignocellulose Decay Capabilities.</title>
        <authorList>
            <person name="Nagy L.G."/>
            <person name="Riley R."/>
            <person name="Tritt A."/>
            <person name="Adam C."/>
            <person name="Daum C."/>
            <person name="Floudas D."/>
            <person name="Sun H."/>
            <person name="Yadav J.S."/>
            <person name="Pangilinan J."/>
            <person name="Larsson K.H."/>
            <person name="Matsuura K."/>
            <person name="Barry K."/>
            <person name="Labutti K."/>
            <person name="Kuo R."/>
            <person name="Ohm R.A."/>
            <person name="Bhattacharya S.S."/>
            <person name="Shirouzu T."/>
            <person name="Yoshinaga Y."/>
            <person name="Martin F.M."/>
            <person name="Grigoriev I.V."/>
            <person name="Hibbett D.S."/>
        </authorList>
    </citation>
    <scope>NUCLEOTIDE SEQUENCE [LARGE SCALE GENOMIC DNA]</scope>
    <source>
        <strain evidence="15 16">CBS 109695</strain>
    </source>
</reference>
<dbReference type="GO" id="GO:0008270">
    <property type="term" value="F:zinc ion binding"/>
    <property type="evidence" value="ECO:0007669"/>
    <property type="project" value="UniProtKB-UniRule"/>
</dbReference>
<dbReference type="OrthoDB" id="10031169at2759"/>
<keyword evidence="2 11" id="KW-0031">Aminopeptidase</keyword>
<keyword evidence="6 9" id="KW-0862">Zinc</keyword>
<evidence type="ECO:0000256" key="1">
    <source>
        <dbReference type="ARBA" id="ARBA00010136"/>
    </source>
</evidence>
<dbReference type="Gene3D" id="2.60.40.1730">
    <property type="entry name" value="tricorn interacting facor f3 domain"/>
    <property type="match status" value="1"/>
</dbReference>
<dbReference type="Proteomes" id="UP000076532">
    <property type="component" value="Unassembled WGS sequence"/>
</dbReference>
<proteinExistence type="inferred from homology"/>
<evidence type="ECO:0000313" key="16">
    <source>
        <dbReference type="Proteomes" id="UP000076532"/>
    </source>
</evidence>
<dbReference type="InterPro" id="IPR045357">
    <property type="entry name" value="Aminopeptidase_N-like_N"/>
</dbReference>
<feature type="site" description="Transition state stabilizer" evidence="10">
    <location>
        <position position="408"/>
    </location>
</feature>
<dbReference type="Pfam" id="PF01433">
    <property type="entry name" value="Peptidase_M1"/>
    <property type="match status" value="1"/>
</dbReference>
<dbReference type="GO" id="GO:0005737">
    <property type="term" value="C:cytoplasm"/>
    <property type="evidence" value="ECO:0007669"/>
    <property type="project" value="TreeGrafter"/>
</dbReference>
<evidence type="ECO:0000259" key="14">
    <source>
        <dbReference type="Pfam" id="PF17900"/>
    </source>
</evidence>
<comment type="similarity">
    <text evidence="1 11">Belongs to the peptidase M1 family.</text>
</comment>
<evidence type="ECO:0000256" key="8">
    <source>
        <dbReference type="PIRSR" id="PIRSR634016-1"/>
    </source>
</evidence>
<feature type="domain" description="Aminopeptidase N-like N-terminal" evidence="14">
    <location>
        <begin position="20"/>
        <end position="188"/>
    </location>
</feature>
<evidence type="ECO:0000256" key="9">
    <source>
        <dbReference type="PIRSR" id="PIRSR634016-3"/>
    </source>
</evidence>
<dbReference type="Pfam" id="PF11838">
    <property type="entry name" value="ERAP1_C"/>
    <property type="match status" value="1"/>
</dbReference>
<dbReference type="GO" id="GO:0042277">
    <property type="term" value="F:peptide binding"/>
    <property type="evidence" value="ECO:0007669"/>
    <property type="project" value="TreeGrafter"/>
</dbReference>
<keyword evidence="16" id="KW-1185">Reference proteome</keyword>
<feature type="binding site" evidence="9">
    <location>
        <position position="337"/>
    </location>
    <ligand>
        <name>Zn(2+)</name>
        <dbReference type="ChEBI" id="CHEBI:29105"/>
        <note>catalytic</note>
    </ligand>
</feature>
<dbReference type="SUPFAM" id="SSF63737">
    <property type="entry name" value="Leukotriene A4 hydrolase N-terminal domain"/>
    <property type="match status" value="1"/>
</dbReference>
<dbReference type="GO" id="GO:0016020">
    <property type="term" value="C:membrane"/>
    <property type="evidence" value="ECO:0007669"/>
    <property type="project" value="TreeGrafter"/>
</dbReference>
<dbReference type="SUPFAM" id="SSF55486">
    <property type="entry name" value="Metalloproteases ('zincins'), catalytic domain"/>
    <property type="match status" value="1"/>
</dbReference>
<evidence type="ECO:0000256" key="6">
    <source>
        <dbReference type="ARBA" id="ARBA00022833"/>
    </source>
</evidence>
<dbReference type="EMBL" id="KV417552">
    <property type="protein sequence ID" value="KZP20838.1"/>
    <property type="molecule type" value="Genomic_DNA"/>
</dbReference>
<dbReference type="InterPro" id="IPR050344">
    <property type="entry name" value="Peptidase_M1_aminopeptidases"/>
</dbReference>
<dbReference type="InterPro" id="IPR024571">
    <property type="entry name" value="ERAP1-like_C_dom"/>
</dbReference>
<keyword evidence="3 11" id="KW-0645">Protease</keyword>
<feature type="domain" description="Peptidase M1 membrane alanine aminopeptidase" evidence="12">
    <location>
        <begin position="261"/>
        <end position="467"/>
    </location>
</feature>
<dbReference type="InterPro" id="IPR042097">
    <property type="entry name" value="Aminopeptidase_N-like_N_sf"/>
</dbReference>
<comment type="cofactor">
    <cofactor evidence="9 11">
        <name>Zn(2+)</name>
        <dbReference type="ChEBI" id="CHEBI:29105"/>
    </cofactor>
    <text evidence="9 11">Binds 1 zinc ion per subunit.</text>
</comment>
<dbReference type="InterPro" id="IPR014782">
    <property type="entry name" value="Peptidase_M1_dom"/>
</dbReference>
<keyword evidence="4 9" id="KW-0479">Metal-binding</keyword>
<evidence type="ECO:0000256" key="11">
    <source>
        <dbReference type="RuleBase" id="RU364040"/>
    </source>
</evidence>
<dbReference type="CDD" id="cd09601">
    <property type="entry name" value="M1_APN-Q_like"/>
    <property type="match status" value="1"/>
</dbReference>
<dbReference type="Pfam" id="PF17900">
    <property type="entry name" value="Peptidase_M1_N"/>
    <property type="match status" value="1"/>
</dbReference>
<dbReference type="GO" id="GO:0006508">
    <property type="term" value="P:proteolysis"/>
    <property type="evidence" value="ECO:0007669"/>
    <property type="project" value="UniProtKB-KW"/>
</dbReference>
<protein>
    <recommendedName>
        <fullName evidence="11">Aminopeptidase</fullName>
        <ecNumber evidence="11">3.4.11.-</ecNumber>
    </recommendedName>
</protein>
<dbReference type="PANTHER" id="PTHR11533">
    <property type="entry name" value="PROTEASE M1 ZINC METALLOPROTEASE"/>
    <property type="match status" value="1"/>
</dbReference>
<dbReference type="PRINTS" id="PR00756">
    <property type="entry name" value="ALADIPTASE"/>
</dbReference>
<dbReference type="GO" id="GO:0070006">
    <property type="term" value="F:metalloaminopeptidase activity"/>
    <property type="evidence" value="ECO:0007669"/>
    <property type="project" value="TreeGrafter"/>
</dbReference>
<feature type="binding site" evidence="9">
    <location>
        <position position="333"/>
    </location>
    <ligand>
        <name>Zn(2+)</name>
        <dbReference type="ChEBI" id="CHEBI:29105"/>
        <note>catalytic</note>
    </ligand>
</feature>
<evidence type="ECO:0000256" key="10">
    <source>
        <dbReference type="PIRSR" id="PIRSR634016-4"/>
    </source>
</evidence>
<dbReference type="Gene3D" id="1.25.50.20">
    <property type="match status" value="1"/>
</dbReference>
<organism evidence="15 16">
    <name type="scientific">Athelia psychrophila</name>
    <dbReference type="NCBI Taxonomy" id="1759441"/>
    <lineage>
        <taxon>Eukaryota</taxon>
        <taxon>Fungi</taxon>
        <taxon>Dikarya</taxon>
        <taxon>Basidiomycota</taxon>
        <taxon>Agaricomycotina</taxon>
        <taxon>Agaricomycetes</taxon>
        <taxon>Agaricomycetidae</taxon>
        <taxon>Atheliales</taxon>
        <taxon>Atheliaceae</taxon>
        <taxon>Athelia</taxon>
    </lineage>
</organism>
<evidence type="ECO:0000313" key="15">
    <source>
        <dbReference type="EMBL" id="KZP20838.1"/>
    </source>
</evidence>
<name>A0A166JGM3_9AGAM</name>